<keyword evidence="3" id="KW-1185">Reference proteome</keyword>
<name>A0A918FUJ1_9ACTN</name>
<dbReference type="EMBL" id="BMTL01000007">
    <property type="protein sequence ID" value="GGR81126.1"/>
    <property type="molecule type" value="Genomic_DNA"/>
</dbReference>
<dbReference type="RefSeq" id="WP_190148936.1">
    <property type="nucleotide sequence ID" value="NZ_BMTL01000007.1"/>
</dbReference>
<dbReference type="GO" id="GO:0050308">
    <property type="term" value="F:sugar-phosphatase activity"/>
    <property type="evidence" value="ECO:0007669"/>
    <property type="project" value="TreeGrafter"/>
</dbReference>
<dbReference type="SUPFAM" id="SSF56784">
    <property type="entry name" value="HAD-like"/>
    <property type="match status" value="1"/>
</dbReference>
<protein>
    <recommendedName>
        <fullName evidence="4">HAD family phosphatase</fullName>
    </recommendedName>
</protein>
<dbReference type="InterPro" id="IPR023214">
    <property type="entry name" value="HAD_sf"/>
</dbReference>
<evidence type="ECO:0000256" key="1">
    <source>
        <dbReference type="SAM" id="MobiDB-lite"/>
    </source>
</evidence>
<comment type="caution">
    <text evidence="2">The sequence shown here is derived from an EMBL/GenBank/DDBJ whole genome shotgun (WGS) entry which is preliminary data.</text>
</comment>
<dbReference type="NCBIfam" id="TIGR01509">
    <property type="entry name" value="HAD-SF-IA-v3"/>
    <property type="match status" value="1"/>
</dbReference>
<accession>A0A918FUJ1</accession>
<dbReference type="InterPro" id="IPR036412">
    <property type="entry name" value="HAD-like_sf"/>
</dbReference>
<sequence length="265" mass="27306">MNKRTLASSSPNPARGASCSPAIPDGILAVIFDFDGTLADTTANQEQSLRAALQPYGLDLDTDWYRRRFGLSIHDLLAALPGARQLPHDEIIGRSRAHLLAHMNTIAPIACSVALLHAAREAGLPCAVASAASRILVHPGIEALGLAPQFEAVVTREDAARGKPAPDLFLEAARRIGVPPERCLAVEDAPDGIASALAAGMHVLRVVDGHLAPTGDSGEDTTGLPSRAGVPMPPGCALGLAAARRAATQSGPASVPAPSTADSDR</sequence>
<dbReference type="SFLD" id="SFLDS00003">
    <property type="entry name" value="Haloacid_Dehalogenase"/>
    <property type="match status" value="1"/>
</dbReference>
<evidence type="ECO:0000313" key="3">
    <source>
        <dbReference type="Proteomes" id="UP000606194"/>
    </source>
</evidence>
<evidence type="ECO:0000313" key="2">
    <source>
        <dbReference type="EMBL" id="GGR81126.1"/>
    </source>
</evidence>
<dbReference type="SFLD" id="SFLDG01129">
    <property type="entry name" value="C1.5:_HAD__Beta-PGM__Phosphata"/>
    <property type="match status" value="1"/>
</dbReference>
<dbReference type="InterPro" id="IPR041492">
    <property type="entry name" value="HAD_2"/>
</dbReference>
<dbReference type="Gene3D" id="3.40.50.1000">
    <property type="entry name" value="HAD superfamily/HAD-like"/>
    <property type="match status" value="1"/>
</dbReference>
<dbReference type="InterPro" id="IPR051806">
    <property type="entry name" value="HAD-like_SPP"/>
</dbReference>
<gene>
    <name evidence="2" type="ORF">GCM10010269_20360</name>
</gene>
<dbReference type="Gene3D" id="1.10.150.240">
    <property type="entry name" value="Putative phosphatase, domain 2"/>
    <property type="match status" value="1"/>
</dbReference>
<feature type="compositionally biased region" description="Low complexity" evidence="1">
    <location>
        <begin position="237"/>
        <end position="247"/>
    </location>
</feature>
<dbReference type="InterPro" id="IPR006439">
    <property type="entry name" value="HAD-SF_hydro_IA"/>
</dbReference>
<evidence type="ECO:0008006" key="4">
    <source>
        <dbReference type="Google" id="ProtNLM"/>
    </source>
</evidence>
<feature type="region of interest" description="Disordered" evidence="1">
    <location>
        <begin position="212"/>
        <end position="265"/>
    </location>
</feature>
<proteinExistence type="predicted"/>
<dbReference type="PRINTS" id="PR00413">
    <property type="entry name" value="HADHALOGNASE"/>
</dbReference>
<dbReference type="Pfam" id="PF13419">
    <property type="entry name" value="HAD_2"/>
    <property type="match status" value="1"/>
</dbReference>
<dbReference type="InterPro" id="IPR023198">
    <property type="entry name" value="PGP-like_dom2"/>
</dbReference>
<dbReference type="PANTHER" id="PTHR43481:SF4">
    <property type="entry name" value="GLYCEROL-1-PHOSPHATE PHOSPHOHYDROLASE 1-RELATED"/>
    <property type="match status" value="1"/>
</dbReference>
<dbReference type="AlphaFoldDB" id="A0A918FUJ1"/>
<dbReference type="Proteomes" id="UP000606194">
    <property type="component" value="Unassembled WGS sequence"/>
</dbReference>
<reference evidence="2" key="1">
    <citation type="journal article" date="2014" name="Int. J. Syst. Evol. Microbiol.">
        <title>Complete genome sequence of Corynebacterium casei LMG S-19264T (=DSM 44701T), isolated from a smear-ripened cheese.</title>
        <authorList>
            <consortium name="US DOE Joint Genome Institute (JGI-PGF)"/>
            <person name="Walter F."/>
            <person name="Albersmeier A."/>
            <person name="Kalinowski J."/>
            <person name="Ruckert C."/>
        </authorList>
    </citation>
    <scope>NUCLEOTIDE SEQUENCE</scope>
    <source>
        <strain evidence="2">JCM 4386</strain>
    </source>
</reference>
<dbReference type="PANTHER" id="PTHR43481">
    <property type="entry name" value="FRUCTOSE-1-PHOSPHATE PHOSPHATASE"/>
    <property type="match status" value="1"/>
</dbReference>
<organism evidence="2 3">
    <name type="scientific">Streptomyces humidus</name>
    <dbReference type="NCBI Taxonomy" id="52259"/>
    <lineage>
        <taxon>Bacteria</taxon>
        <taxon>Bacillati</taxon>
        <taxon>Actinomycetota</taxon>
        <taxon>Actinomycetes</taxon>
        <taxon>Kitasatosporales</taxon>
        <taxon>Streptomycetaceae</taxon>
        <taxon>Streptomyces</taxon>
    </lineage>
</organism>
<reference evidence="2" key="2">
    <citation type="submission" date="2020-09" db="EMBL/GenBank/DDBJ databases">
        <authorList>
            <person name="Sun Q."/>
            <person name="Ohkuma M."/>
        </authorList>
    </citation>
    <scope>NUCLEOTIDE SEQUENCE</scope>
    <source>
        <strain evidence="2">JCM 4386</strain>
    </source>
</reference>